<keyword evidence="3" id="KW-1185">Reference proteome</keyword>
<name>A0ABP9W230_9DEIO</name>
<comment type="caution">
    <text evidence="2">The sequence shown here is derived from an EMBL/GenBank/DDBJ whole genome shotgun (WGS) entry which is preliminary data.</text>
</comment>
<feature type="signal peptide" evidence="1">
    <location>
        <begin position="1"/>
        <end position="20"/>
    </location>
</feature>
<sequence>MRRALLPLAALLTLPGPALATHQQGNLRALTSADLCPPTSYIYLDDKEQEELEVRVDEQLVRYATLYGIPFGDPKTCTVAQIFSVDAFKTRDGRILYSLDLGLELLKDAQVTLGSRNLTASHLQLWSTSAYGGVANADELANMATESARTYYEELALAWKATHGK</sequence>
<keyword evidence="1" id="KW-0732">Signal</keyword>
<dbReference type="EMBL" id="BAABRP010000001">
    <property type="protein sequence ID" value="GAA5511424.1"/>
    <property type="molecule type" value="Genomic_DNA"/>
</dbReference>
<reference evidence="2 3" key="1">
    <citation type="submission" date="2024-02" db="EMBL/GenBank/DDBJ databases">
        <title>Deinococcus carri NBRC 110142.</title>
        <authorList>
            <person name="Ichikawa N."/>
            <person name="Katano-Makiyama Y."/>
            <person name="Hidaka K."/>
        </authorList>
    </citation>
    <scope>NUCLEOTIDE SEQUENCE [LARGE SCALE GENOMIC DNA]</scope>
    <source>
        <strain evidence="2 3">NBRC 110142</strain>
    </source>
</reference>
<evidence type="ECO:0000313" key="2">
    <source>
        <dbReference type="EMBL" id="GAA5511424.1"/>
    </source>
</evidence>
<accession>A0ABP9W230</accession>
<evidence type="ECO:0000256" key="1">
    <source>
        <dbReference type="SAM" id="SignalP"/>
    </source>
</evidence>
<dbReference type="RefSeq" id="WP_345459349.1">
    <property type="nucleotide sequence ID" value="NZ_BAABRP010000001.1"/>
</dbReference>
<organism evidence="2 3">
    <name type="scientific">Deinococcus carri</name>
    <dbReference type="NCBI Taxonomy" id="1211323"/>
    <lineage>
        <taxon>Bacteria</taxon>
        <taxon>Thermotogati</taxon>
        <taxon>Deinococcota</taxon>
        <taxon>Deinococci</taxon>
        <taxon>Deinococcales</taxon>
        <taxon>Deinococcaceae</taxon>
        <taxon>Deinococcus</taxon>
    </lineage>
</organism>
<protein>
    <recommendedName>
        <fullName evidence="4">Lipoprotein</fullName>
    </recommendedName>
</protein>
<evidence type="ECO:0000313" key="3">
    <source>
        <dbReference type="Proteomes" id="UP001401887"/>
    </source>
</evidence>
<evidence type="ECO:0008006" key="4">
    <source>
        <dbReference type="Google" id="ProtNLM"/>
    </source>
</evidence>
<gene>
    <name evidence="2" type="ORF">Dcar01_00133</name>
</gene>
<dbReference type="Proteomes" id="UP001401887">
    <property type="component" value="Unassembled WGS sequence"/>
</dbReference>
<proteinExistence type="predicted"/>
<feature type="chain" id="PRO_5046101799" description="Lipoprotein" evidence="1">
    <location>
        <begin position="21"/>
        <end position="165"/>
    </location>
</feature>